<feature type="region of interest" description="Disordered" evidence="1">
    <location>
        <begin position="202"/>
        <end position="232"/>
    </location>
</feature>
<dbReference type="AlphaFoldDB" id="A0A7S0AQ96"/>
<reference evidence="3" key="1">
    <citation type="submission" date="2021-01" db="EMBL/GenBank/DDBJ databases">
        <authorList>
            <person name="Corre E."/>
            <person name="Pelletier E."/>
            <person name="Niang G."/>
            <person name="Scheremetjew M."/>
            <person name="Finn R."/>
            <person name="Kale V."/>
            <person name="Holt S."/>
            <person name="Cochrane G."/>
            <person name="Meng A."/>
            <person name="Brown T."/>
            <person name="Cohen L."/>
        </authorList>
    </citation>
    <scope>NUCLEOTIDE SEQUENCE</scope>
    <source>
        <strain evidence="3">Pbaha01</strain>
    </source>
</reference>
<evidence type="ECO:0000313" key="3">
    <source>
        <dbReference type="EMBL" id="CAD8370849.1"/>
    </source>
</evidence>
<accession>A0A7S0AQ96</accession>
<dbReference type="EMBL" id="HBEG01032858">
    <property type="protein sequence ID" value="CAD8370849.1"/>
    <property type="molecule type" value="Transcribed_RNA"/>
</dbReference>
<name>A0A7S0AQ96_9DINO</name>
<sequence>MGCCRRAAARPVPAWLGLAALPGAAASALGAPSHVLALTSSVASLRGQPPVVLAAGPSAVQQLAAAAARVTAAAHALARLRAAALALPPGAATSLRRGLPPEEAALLVGKGRYARSLQRRYTACQRHALEFLIAHGYEASRPVRRGPPGATHEARVLKQQVEMAFSISDSTAAAGQLAVRLEKLARELRTCLSRARAHLQPLLNADREARQARSRVPPAPTPPSASPRNVMDARGTGLEACSVAGIMGASKRFDSTLRGFGGRVLQSMLPPEVQNLQRVVHTMEALKHSLLNVLSNTVELDATITRDCQQYFAGVKQLETDFVHFRKAAD</sequence>
<gene>
    <name evidence="3" type="ORF">PBAH0796_LOCUS20056</name>
</gene>
<feature type="chain" id="PRO_5031527625" evidence="2">
    <location>
        <begin position="31"/>
        <end position="330"/>
    </location>
</feature>
<evidence type="ECO:0000256" key="1">
    <source>
        <dbReference type="SAM" id="MobiDB-lite"/>
    </source>
</evidence>
<proteinExistence type="predicted"/>
<feature type="signal peptide" evidence="2">
    <location>
        <begin position="1"/>
        <end position="30"/>
    </location>
</feature>
<protein>
    <submittedName>
        <fullName evidence="3">Uncharacterized protein</fullName>
    </submittedName>
</protein>
<keyword evidence="2" id="KW-0732">Signal</keyword>
<organism evidence="3">
    <name type="scientific">Pyrodinium bahamense</name>
    <dbReference type="NCBI Taxonomy" id="73915"/>
    <lineage>
        <taxon>Eukaryota</taxon>
        <taxon>Sar</taxon>
        <taxon>Alveolata</taxon>
        <taxon>Dinophyceae</taxon>
        <taxon>Gonyaulacales</taxon>
        <taxon>Pyrocystaceae</taxon>
        <taxon>Pyrodinium</taxon>
    </lineage>
</organism>
<evidence type="ECO:0000256" key="2">
    <source>
        <dbReference type="SAM" id="SignalP"/>
    </source>
</evidence>